<accession>A0AAJ5NL03</accession>
<keyword evidence="2" id="KW-0472">Membrane</keyword>
<feature type="transmembrane region" description="Helical" evidence="2">
    <location>
        <begin position="12"/>
        <end position="33"/>
    </location>
</feature>
<feature type="compositionally biased region" description="Low complexity" evidence="1">
    <location>
        <begin position="725"/>
        <end position="743"/>
    </location>
</feature>
<feature type="compositionally biased region" description="Low complexity" evidence="1">
    <location>
        <begin position="686"/>
        <end position="712"/>
    </location>
</feature>
<name>A0AAJ5NL03_9BACT</name>
<dbReference type="EMBL" id="LR214971">
    <property type="protein sequence ID" value="VEU61469.1"/>
    <property type="molecule type" value="Genomic_DNA"/>
</dbReference>
<dbReference type="RefSeq" id="WP_044635296.1">
    <property type="nucleotide sequence ID" value="NZ_CP007229.1"/>
</dbReference>
<organism evidence="3 4">
    <name type="scientific">Mesomycoplasma dispar</name>
    <dbReference type="NCBI Taxonomy" id="86660"/>
    <lineage>
        <taxon>Bacteria</taxon>
        <taxon>Bacillati</taxon>
        <taxon>Mycoplasmatota</taxon>
        <taxon>Mycoplasmoidales</taxon>
        <taxon>Metamycoplasmataceae</taxon>
        <taxon>Mesomycoplasma</taxon>
    </lineage>
</organism>
<gene>
    <name evidence="3" type="ORF">NCTC10125_00254</name>
</gene>
<reference evidence="3 4" key="1">
    <citation type="submission" date="2019-01" db="EMBL/GenBank/DDBJ databases">
        <authorList>
            <consortium name="Pathogen Informatics"/>
        </authorList>
    </citation>
    <scope>NUCLEOTIDE SEQUENCE [LARGE SCALE GENOMIC DNA]</scope>
    <source>
        <strain evidence="3 4">NCTC10125</strain>
    </source>
</reference>
<dbReference type="KEGG" id="mds:MDIS_01310"/>
<feature type="compositionally biased region" description="Polar residues" evidence="1">
    <location>
        <begin position="661"/>
        <end position="685"/>
    </location>
</feature>
<protein>
    <submittedName>
        <fullName evidence="3">Uncharacterized protein</fullName>
    </submittedName>
</protein>
<keyword evidence="2" id="KW-1133">Transmembrane helix</keyword>
<evidence type="ECO:0000313" key="4">
    <source>
        <dbReference type="Proteomes" id="UP000289629"/>
    </source>
</evidence>
<keyword evidence="2" id="KW-0812">Transmembrane</keyword>
<dbReference type="AlphaFoldDB" id="A0AAJ5NL03"/>
<evidence type="ECO:0000313" key="3">
    <source>
        <dbReference type="EMBL" id="VEU61469.1"/>
    </source>
</evidence>
<evidence type="ECO:0000256" key="1">
    <source>
        <dbReference type="SAM" id="MobiDB-lite"/>
    </source>
</evidence>
<feature type="compositionally biased region" description="Basic and acidic residues" evidence="1">
    <location>
        <begin position="613"/>
        <end position="640"/>
    </location>
</feature>
<dbReference type="Proteomes" id="UP000289629">
    <property type="component" value="Chromosome"/>
</dbReference>
<feature type="compositionally biased region" description="Basic and acidic residues" evidence="1">
    <location>
        <begin position="745"/>
        <end position="757"/>
    </location>
</feature>
<evidence type="ECO:0000256" key="2">
    <source>
        <dbReference type="SAM" id="Phobius"/>
    </source>
</evidence>
<feature type="region of interest" description="Disordered" evidence="1">
    <location>
        <begin position="613"/>
        <end position="757"/>
    </location>
</feature>
<proteinExistence type="predicted"/>
<feature type="compositionally biased region" description="Basic and acidic residues" evidence="1">
    <location>
        <begin position="647"/>
        <end position="660"/>
    </location>
</feature>
<sequence>MKPNTPKSIMTVGFSLTAIVTTIVAVPIALTVFESSYASQVKGNISNQNFAINPKFGISESEFSDLVSKVKIREKYKKFSASYLLNLAKDPNYPFNLLQALDFGELEAKGFLVSIDIKNAKAQQNSITDLIVSATNKNYHLTYSKKIIVSGFGDFSGSDNFDLDTNKSKIMLNSKKMVFPTQFAYKLEDLFQEEQKSNKNNFQAFLSALAKLDASLDLVNAVGEPTFLKADAKVSPVFKQNELASQEKQLAISEAEKKRATENSKVFNLKFTSVDDESAKLAIEFSFEKAGKVQNFNLEVQGLTKISKIFDVAAKKIAEKLNDYISLRPEIQTTLISENKTLSEVLYGKKSEAIATTIEKIIRKSNLEKAEGSGFDADKDKEKIYQYDSFLSYFNFKKDPKNTFEVDINDENLDSIKVNLTGFEFPKNLDQNEKDKLIKEGKIRLIPSIVIYKKMGLKSPYLQEINEKLSTYTNDLKTHLELRGKSGSLKFSNFLVSESNQSTIEFAVPKLSNHQKLLFVAFSNPDVQTENNEFVKRINFVYNEKSPALPTVEVKKIINEIINLAKDNKFSENQSEITKKLYTLDYGYAPSDEEHKNYRELLKQQAEKLGKVEIIENNSKKDEETEKTKPKPEEKPKKNGETVAGSDKNDPKDQTSKLEESQSGDSKNKGNSQSETSSPESQAGKNSQVTNQNGQNSGQQDSAAQSTSQSDARIQVTKFQEEAVESSGESSSSNTEASPNTSPVEPKKDEKTPKKTEKIVKNAEITKLKNNSSKIGLNLYNLLNPENYKSASDSKIEFSVDDFDQNSLEIKAILKSNSKTLAVAKLIIDNLDSSFAYDVSQKFQSSIFIDGRRSPIINVDTRKIESLRDFNREDLKYKPTKIEVPSLDLLDPDEQKYVKEHKNEYPEFFVERIKEEIKQIQNGILTNNSFELELKNPDEDATKIKNGLLLMSLKMNKIDDYKRHYFFSSKSENPRGFFIQRVRMKTDEISFKKLNKNIKTAEKPVYALAFDAFSSVIIPKDQANFVLSYIDPENVISDKKTLKSIDKDGNLNDISQLKLEVGSESKFNQEQKIPDKFFANFDAEATLVLRLIFENNTLKLRVYNQNAKNPFTDYLESTLDLESFLDAYKNESKEDLFNLDFAKIGPHLSGAQMFLKGFMVFKNSEESETNQTLSARTKTTDSADEIGTNFLKQYLN</sequence>
<dbReference type="NCBIfam" id="NF038058">
    <property type="entry name" value="adhes_P110_Nter"/>
    <property type="match status" value="1"/>
</dbReference>